<dbReference type="RefSeq" id="WP_112429047.1">
    <property type="nucleotide sequence ID" value="NZ_MCIF01000002.1"/>
</dbReference>
<dbReference type="GO" id="GO:0006529">
    <property type="term" value="P:asparagine biosynthetic process"/>
    <property type="evidence" value="ECO:0007669"/>
    <property type="project" value="UniProtKB-KW"/>
</dbReference>
<comment type="pathway">
    <text evidence="1">Amino-acid biosynthesis; L-asparagine biosynthesis; L-asparagine from L-aspartate (L-Gln route): step 1/1.</text>
</comment>
<dbReference type="AlphaFoldDB" id="A0A328VJG1"/>
<protein>
    <recommendedName>
        <fullName evidence="2">asparagine synthase (glutamine-hydrolyzing)</fullName>
        <ecNumber evidence="2">6.3.5.4</ecNumber>
    </recommendedName>
</protein>
<evidence type="ECO:0000313" key="7">
    <source>
        <dbReference type="Proteomes" id="UP000248706"/>
    </source>
</evidence>
<evidence type="ECO:0000256" key="2">
    <source>
        <dbReference type="ARBA" id="ARBA00012737"/>
    </source>
</evidence>
<organism evidence="6 7">
    <name type="scientific">Thermogemmatispora tikiterensis</name>
    <dbReference type="NCBI Taxonomy" id="1825093"/>
    <lineage>
        <taxon>Bacteria</taxon>
        <taxon>Bacillati</taxon>
        <taxon>Chloroflexota</taxon>
        <taxon>Ktedonobacteria</taxon>
        <taxon>Thermogemmatisporales</taxon>
        <taxon>Thermogemmatisporaceae</taxon>
        <taxon>Thermogemmatispora</taxon>
    </lineage>
</organism>
<sequence>MSGFCLWASLDPDPPEAETPIDATRWLQIGALVRQRGDQLFSWRSHGCWCWQALEHEACPRSWGSCRSLWVAADGRLYYRSALLEALRVHHAVPARLSDLEYLAWSYRCWGEENLRRLEGDYACVWWDEERRLGLAARSPFGLRPLFYQVWGQTLILASDPAWLLQATNGPCDLDADWVCWYLATGHFRSASPWRTVHEVPPGGWLRWQAGQLQTGLFWSPRRKTDLL</sequence>
<dbReference type="OrthoDB" id="9763290at2"/>
<dbReference type="PANTHER" id="PTHR43284:SF1">
    <property type="entry name" value="ASPARAGINE SYNTHETASE"/>
    <property type="match status" value="1"/>
</dbReference>
<evidence type="ECO:0000256" key="1">
    <source>
        <dbReference type="ARBA" id="ARBA00005187"/>
    </source>
</evidence>
<evidence type="ECO:0000256" key="4">
    <source>
        <dbReference type="ARBA" id="ARBA00048741"/>
    </source>
</evidence>
<gene>
    <name evidence="6" type="ORF">A4R35_10215</name>
</gene>
<evidence type="ECO:0000256" key="3">
    <source>
        <dbReference type="ARBA" id="ARBA00022888"/>
    </source>
</evidence>
<evidence type="ECO:0000259" key="5">
    <source>
        <dbReference type="Pfam" id="PF13537"/>
    </source>
</evidence>
<dbReference type="Proteomes" id="UP000248706">
    <property type="component" value="Unassembled WGS sequence"/>
</dbReference>
<reference evidence="6 7" key="1">
    <citation type="submission" date="2016-08" db="EMBL/GenBank/DDBJ databases">
        <title>Analysis of Carbohydrate Active Enzymes in Thermogemmatispora T81 Reveals Carbohydrate Degradation Ability.</title>
        <authorList>
            <person name="Tomazini A."/>
            <person name="Lal S."/>
            <person name="Stott M."/>
            <person name="Henrissat B."/>
            <person name="Polikarpov I."/>
            <person name="Sparling R."/>
            <person name="Levin D.B."/>
        </authorList>
    </citation>
    <scope>NUCLEOTIDE SEQUENCE [LARGE SCALE GENOMIC DNA]</scope>
    <source>
        <strain evidence="6 7">T81</strain>
    </source>
</reference>
<dbReference type="EC" id="6.3.5.4" evidence="2"/>
<keyword evidence="3" id="KW-0028">Amino-acid biosynthesis</keyword>
<dbReference type="GO" id="GO:0004066">
    <property type="term" value="F:asparagine synthase (glutamine-hydrolyzing) activity"/>
    <property type="evidence" value="ECO:0007669"/>
    <property type="project" value="UniProtKB-EC"/>
</dbReference>
<name>A0A328VJG1_9CHLR</name>
<dbReference type="InterPro" id="IPR051786">
    <property type="entry name" value="ASN_synthetase/amidase"/>
</dbReference>
<dbReference type="EMBL" id="MCIF01000002">
    <property type="protein sequence ID" value="RAQ95910.1"/>
    <property type="molecule type" value="Genomic_DNA"/>
</dbReference>
<keyword evidence="3" id="KW-0061">Asparagine biosynthesis</keyword>
<comment type="caution">
    <text evidence="6">The sequence shown here is derived from an EMBL/GenBank/DDBJ whole genome shotgun (WGS) entry which is preliminary data.</text>
</comment>
<dbReference type="InterPro" id="IPR029055">
    <property type="entry name" value="Ntn_hydrolases_N"/>
</dbReference>
<dbReference type="Pfam" id="PF13537">
    <property type="entry name" value="GATase_7"/>
    <property type="match status" value="1"/>
</dbReference>
<accession>A0A328VJG1</accession>
<proteinExistence type="predicted"/>
<dbReference type="Gene3D" id="3.60.20.10">
    <property type="entry name" value="Glutamine Phosphoribosylpyrophosphate, subunit 1, domain 1"/>
    <property type="match status" value="1"/>
</dbReference>
<dbReference type="SUPFAM" id="SSF56235">
    <property type="entry name" value="N-terminal nucleophile aminohydrolases (Ntn hydrolases)"/>
    <property type="match status" value="1"/>
</dbReference>
<evidence type="ECO:0000313" key="6">
    <source>
        <dbReference type="EMBL" id="RAQ95910.1"/>
    </source>
</evidence>
<dbReference type="InterPro" id="IPR017932">
    <property type="entry name" value="GATase_2_dom"/>
</dbReference>
<feature type="domain" description="Glutamine amidotransferase type-2" evidence="5">
    <location>
        <begin position="65"/>
        <end position="165"/>
    </location>
</feature>
<comment type="catalytic activity">
    <reaction evidence="4">
        <text>L-aspartate + L-glutamine + ATP + H2O = L-asparagine + L-glutamate + AMP + diphosphate + H(+)</text>
        <dbReference type="Rhea" id="RHEA:12228"/>
        <dbReference type="ChEBI" id="CHEBI:15377"/>
        <dbReference type="ChEBI" id="CHEBI:15378"/>
        <dbReference type="ChEBI" id="CHEBI:29985"/>
        <dbReference type="ChEBI" id="CHEBI:29991"/>
        <dbReference type="ChEBI" id="CHEBI:30616"/>
        <dbReference type="ChEBI" id="CHEBI:33019"/>
        <dbReference type="ChEBI" id="CHEBI:58048"/>
        <dbReference type="ChEBI" id="CHEBI:58359"/>
        <dbReference type="ChEBI" id="CHEBI:456215"/>
        <dbReference type="EC" id="6.3.5.4"/>
    </reaction>
</comment>
<dbReference type="PANTHER" id="PTHR43284">
    <property type="entry name" value="ASPARAGINE SYNTHETASE (GLUTAMINE-HYDROLYZING)"/>
    <property type="match status" value="1"/>
</dbReference>
<keyword evidence="7" id="KW-1185">Reference proteome</keyword>